<keyword evidence="2" id="KW-0378">Hydrolase</keyword>
<reference evidence="2" key="1">
    <citation type="submission" date="2019-01" db="EMBL/GenBank/DDBJ databases">
        <title>Colletotrichum abscissum LGMF1257.</title>
        <authorList>
            <person name="Baroncelli R."/>
        </authorList>
    </citation>
    <scope>NUCLEOTIDE SEQUENCE</scope>
    <source>
        <strain evidence="2">Ca142</strain>
    </source>
</reference>
<comment type="caution">
    <text evidence="2">The sequence shown here is derived from an EMBL/GenBank/DDBJ whole genome shotgun (WGS) entry which is preliminary data.</text>
</comment>
<proteinExistence type="predicted"/>
<dbReference type="Pfam" id="PF03659">
    <property type="entry name" value="Glyco_hydro_71"/>
    <property type="match status" value="1"/>
</dbReference>
<dbReference type="Gene3D" id="3.20.20.80">
    <property type="entry name" value="Glycosidases"/>
    <property type="match status" value="1"/>
</dbReference>
<dbReference type="GO" id="GO:0051118">
    <property type="term" value="F:glucan endo-1,3-alpha-glucosidase activity"/>
    <property type="evidence" value="ECO:0007669"/>
    <property type="project" value="InterPro"/>
</dbReference>
<keyword evidence="3" id="KW-1185">Reference proteome</keyword>
<evidence type="ECO:0000313" key="2">
    <source>
        <dbReference type="EMBL" id="KAI3556450.1"/>
    </source>
</evidence>
<organism evidence="2 3">
    <name type="scientific">Colletotrichum abscissum</name>
    <dbReference type="NCBI Taxonomy" id="1671311"/>
    <lineage>
        <taxon>Eukaryota</taxon>
        <taxon>Fungi</taxon>
        <taxon>Dikarya</taxon>
        <taxon>Ascomycota</taxon>
        <taxon>Pezizomycotina</taxon>
        <taxon>Sordariomycetes</taxon>
        <taxon>Hypocreomycetidae</taxon>
        <taxon>Glomerellales</taxon>
        <taxon>Glomerellaceae</taxon>
        <taxon>Colletotrichum</taxon>
        <taxon>Colletotrichum acutatum species complex</taxon>
    </lineage>
</organism>
<feature type="region of interest" description="Disordered" evidence="1">
    <location>
        <begin position="15"/>
        <end position="44"/>
    </location>
</feature>
<evidence type="ECO:0000256" key="1">
    <source>
        <dbReference type="SAM" id="MobiDB-lite"/>
    </source>
</evidence>
<sequence length="486" mass="54343">MRKFFREAKQKIEAEIASITGDDEPQQQQPPPQHQQQYYPPQPPHQGFERAVFAHFMHETDTHQQLSNTCEYTVDEYKVDIGLAQQAHIDAFVLNFGIHEEAIVRLPDVFAAAEQTGFKLLLSFDYEGAGAWPKERVIEIVSRFGPSPAYFKRGHQPVVSTFEGVGNAADWHEIKAATNCFFIPSFSSIGADNALKTGVTDGLFSWAAWPHGNARKMDEGLDASYRHALGPHRPYMVAVSPWFYTNLPTWNKNWAWKGDDLWNDRWNEILAMRPEYVQILTWNDFGESHYIGPLHEKQFGAFEYGQAPFNYVRDMPHDGWRLLLPFLIDLYKYGTATVRREGLVTWYRLHPAHAGDAGGTTGNTSSHGQELFHPSEIMEDKIVFSALLTGPAQVTVSVGGVAEEARWDEDDGTPARGGVGVYHGSAPFNGRTGEVVVTVHRGGDVAAQVQGRPITTECHHGGMNNWNAWVGAAESHVETHAVAYLG</sequence>
<dbReference type="AlphaFoldDB" id="A0A9P9XLZ5"/>
<dbReference type="CDD" id="cd11577">
    <property type="entry name" value="GH71"/>
    <property type="match status" value="1"/>
</dbReference>
<dbReference type="Proteomes" id="UP001056436">
    <property type="component" value="Unassembled WGS sequence"/>
</dbReference>
<accession>A0A9P9XLZ5</accession>
<gene>
    <name evidence="2" type="ORF">CABS02_03310</name>
</gene>
<dbReference type="EMBL" id="SDAQ01000012">
    <property type="protein sequence ID" value="KAI3556450.1"/>
    <property type="molecule type" value="Genomic_DNA"/>
</dbReference>
<protein>
    <submittedName>
        <fullName evidence="2">Glycosyl hydrolase family 71</fullName>
    </submittedName>
</protein>
<evidence type="ECO:0000313" key="3">
    <source>
        <dbReference type="Proteomes" id="UP001056436"/>
    </source>
</evidence>
<dbReference type="OrthoDB" id="1046782at2759"/>
<dbReference type="InterPro" id="IPR005197">
    <property type="entry name" value="Glyco_hydro_71"/>
</dbReference>
<name>A0A9P9XLZ5_9PEZI</name>